<dbReference type="InterPro" id="IPR056974">
    <property type="entry name" value="Tail_Gp41-like"/>
</dbReference>
<dbReference type="EMBL" id="BK015263">
    <property type="protein sequence ID" value="DAD98479.1"/>
    <property type="molecule type" value="Genomic_DNA"/>
</dbReference>
<proteinExistence type="predicted"/>
<name>A0A8S5NVM2_9CAUD</name>
<dbReference type="Pfam" id="PF23746">
    <property type="entry name" value="Gp41_Mu"/>
    <property type="match status" value="1"/>
</dbReference>
<evidence type="ECO:0008006" key="2">
    <source>
        <dbReference type="Google" id="ProtNLM"/>
    </source>
</evidence>
<protein>
    <recommendedName>
        <fullName evidence="2">Mu-like prophage FluMu protein gp41</fullName>
    </recommendedName>
</protein>
<reference evidence="1" key="1">
    <citation type="journal article" date="2021" name="Proc. Natl. Acad. Sci. U.S.A.">
        <title>A Catalog of Tens of Thousands of Viruses from Human Metagenomes Reveals Hidden Associations with Chronic Diseases.</title>
        <authorList>
            <person name="Tisza M.J."/>
            <person name="Buck C.B."/>
        </authorList>
    </citation>
    <scope>NUCLEOTIDE SEQUENCE</scope>
    <source>
        <strain evidence="1">CtrMq22</strain>
    </source>
</reference>
<evidence type="ECO:0000313" key="1">
    <source>
        <dbReference type="EMBL" id="DAD98479.1"/>
    </source>
</evidence>
<organism evidence="1">
    <name type="scientific">Myoviridae sp. ctrMq22</name>
    <dbReference type="NCBI Taxonomy" id="2825181"/>
    <lineage>
        <taxon>Viruses</taxon>
        <taxon>Duplodnaviria</taxon>
        <taxon>Heunggongvirae</taxon>
        <taxon>Uroviricota</taxon>
        <taxon>Caudoviricetes</taxon>
    </lineage>
</organism>
<accession>A0A8S5NVM2</accession>
<sequence>MTEFKSPEQEAMEFHEEILNALKNGTFRLLDGIPYGTGEEMEMQYDITFRELTAGDIIDAQMASERVVETKAGPQLVSSPSQMGLEMLRRQIAKVGVISGPLSLVLLKKMSQRDFHRVSLATDLRDVAQAAAMTPERGRVAAVSE</sequence>